<dbReference type="AlphaFoldDB" id="A0AAN6WUP0"/>
<dbReference type="GO" id="GO:0045033">
    <property type="term" value="P:peroxisome inheritance"/>
    <property type="evidence" value="ECO:0007669"/>
    <property type="project" value="InterPro"/>
</dbReference>
<evidence type="ECO:0000256" key="5">
    <source>
        <dbReference type="ARBA" id="ARBA00023136"/>
    </source>
</evidence>
<evidence type="ECO:0000256" key="1">
    <source>
        <dbReference type="ARBA" id="ARBA00003594"/>
    </source>
</evidence>
<dbReference type="Pfam" id="PF12634">
    <property type="entry name" value="Inp1"/>
    <property type="match status" value="1"/>
</dbReference>
<protein>
    <recommendedName>
        <fullName evidence="4">Inheritance of peroxisomes protein 1</fullName>
    </recommendedName>
</protein>
<evidence type="ECO:0000256" key="6">
    <source>
        <dbReference type="SAM" id="MobiDB-lite"/>
    </source>
</evidence>
<reference evidence="7" key="2">
    <citation type="submission" date="2023-05" db="EMBL/GenBank/DDBJ databases">
        <authorList>
            <consortium name="Lawrence Berkeley National Laboratory"/>
            <person name="Steindorff A."/>
            <person name="Hensen N."/>
            <person name="Bonometti L."/>
            <person name="Westerberg I."/>
            <person name="Brannstrom I.O."/>
            <person name="Guillou S."/>
            <person name="Cros-Aarteil S."/>
            <person name="Calhoun S."/>
            <person name="Haridas S."/>
            <person name="Kuo A."/>
            <person name="Mondo S."/>
            <person name="Pangilinan J."/>
            <person name="Riley R."/>
            <person name="Labutti K."/>
            <person name="Andreopoulos B."/>
            <person name="Lipzen A."/>
            <person name="Chen C."/>
            <person name="Yanf M."/>
            <person name="Daum C."/>
            <person name="Ng V."/>
            <person name="Clum A."/>
            <person name="Ohm R."/>
            <person name="Martin F."/>
            <person name="Silar P."/>
            <person name="Natvig D."/>
            <person name="Lalanne C."/>
            <person name="Gautier V."/>
            <person name="Ament-Velasquez S.L."/>
            <person name="Kruys A."/>
            <person name="Hutchinson M.I."/>
            <person name="Powell A.J."/>
            <person name="Barry K."/>
            <person name="Miller A.N."/>
            <person name="Grigoriev I.V."/>
            <person name="Debuchy R."/>
            <person name="Gladieux P."/>
            <person name="Thoren M.H."/>
            <person name="Johannesson H."/>
        </authorList>
    </citation>
    <scope>NUCLEOTIDE SEQUENCE</scope>
    <source>
        <strain evidence="7">PSN309</strain>
    </source>
</reference>
<reference evidence="7" key="1">
    <citation type="journal article" date="2023" name="Mol. Phylogenet. Evol.">
        <title>Genome-scale phylogeny and comparative genomics of the fungal order Sordariales.</title>
        <authorList>
            <person name="Hensen N."/>
            <person name="Bonometti L."/>
            <person name="Westerberg I."/>
            <person name="Brannstrom I.O."/>
            <person name="Guillou S."/>
            <person name="Cros-Aarteil S."/>
            <person name="Calhoun S."/>
            <person name="Haridas S."/>
            <person name="Kuo A."/>
            <person name="Mondo S."/>
            <person name="Pangilinan J."/>
            <person name="Riley R."/>
            <person name="LaButti K."/>
            <person name="Andreopoulos B."/>
            <person name="Lipzen A."/>
            <person name="Chen C."/>
            <person name="Yan M."/>
            <person name="Daum C."/>
            <person name="Ng V."/>
            <person name="Clum A."/>
            <person name="Steindorff A."/>
            <person name="Ohm R.A."/>
            <person name="Martin F."/>
            <person name="Silar P."/>
            <person name="Natvig D.O."/>
            <person name="Lalanne C."/>
            <person name="Gautier V."/>
            <person name="Ament-Velasquez S.L."/>
            <person name="Kruys A."/>
            <person name="Hutchinson M.I."/>
            <person name="Powell A.J."/>
            <person name="Barry K."/>
            <person name="Miller A.N."/>
            <person name="Grigoriev I.V."/>
            <person name="Debuchy R."/>
            <person name="Gladieux P."/>
            <person name="Hiltunen Thoren M."/>
            <person name="Johannesson H."/>
        </authorList>
    </citation>
    <scope>NUCLEOTIDE SEQUENCE</scope>
    <source>
        <strain evidence="7">PSN309</strain>
    </source>
</reference>
<feature type="compositionally biased region" description="Basic and acidic residues" evidence="6">
    <location>
        <begin position="614"/>
        <end position="628"/>
    </location>
</feature>
<dbReference type="GO" id="GO:0005780">
    <property type="term" value="C:extrinsic component of intraperoxisomal membrane"/>
    <property type="evidence" value="ECO:0007669"/>
    <property type="project" value="InterPro"/>
</dbReference>
<feature type="region of interest" description="Disordered" evidence="6">
    <location>
        <begin position="223"/>
        <end position="359"/>
    </location>
</feature>
<gene>
    <name evidence="7" type="ORF">QBC35DRAFT_218906</name>
</gene>
<evidence type="ECO:0000256" key="4">
    <source>
        <dbReference type="ARBA" id="ARBA00021397"/>
    </source>
</evidence>
<feature type="region of interest" description="Disordered" evidence="6">
    <location>
        <begin position="597"/>
        <end position="635"/>
    </location>
</feature>
<name>A0AAN6WUP0_9PEZI</name>
<proteinExistence type="inferred from homology"/>
<dbReference type="Proteomes" id="UP001302126">
    <property type="component" value="Unassembled WGS sequence"/>
</dbReference>
<evidence type="ECO:0000256" key="2">
    <source>
        <dbReference type="ARBA" id="ARBA00004421"/>
    </source>
</evidence>
<dbReference type="EMBL" id="MU864396">
    <property type="protein sequence ID" value="KAK4187846.1"/>
    <property type="molecule type" value="Genomic_DNA"/>
</dbReference>
<feature type="compositionally biased region" description="Polar residues" evidence="6">
    <location>
        <begin position="238"/>
        <end position="252"/>
    </location>
</feature>
<feature type="compositionally biased region" description="Polar residues" evidence="6">
    <location>
        <begin position="295"/>
        <end position="313"/>
    </location>
</feature>
<comment type="similarity">
    <text evidence="3">Belongs to the INP1 family.</text>
</comment>
<evidence type="ECO:0000256" key="3">
    <source>
        <dbReference type="ARBA" id="ARBA00010707"/>
    </source>
</evidence>
<comment type="function">
    <text evidence="1">Required for peroxisome inheritance.</text>
</comment>
<feature type="compositionally biased region" description="Pro residues" evidence="6">
    <location>
        <begin position="339"/>
        <end position="348"/>
    </location>
</feature>
<dbReference type="InterPro" id="IPR024758">
    <property type="entry name" value="Inp1"/>
</dbReference>
<comment type="caution">
    <text evidence="7">The sequence shown here is derived from an EMBL/GenBank/DDBJ whole genome shotgun (WGS) entry which is preliminary data.</text>
</comment>
<sequence>MEPSRPKPRGSSFAAPRRVFTAPVPAALETNPAQPASAVTGIVDTLYDHPNVKIVSFSAGSHHLTVGPRAHEVEPGTLSWFSQLERTIAVGPFRIYRAPGSVAFLSCGSALQPILPKSQAWCVDEESSKFILQIRRPQYWRIEVPVDEAEDQQRAQVLREVFDKILQFEKTECPFKRSFTVELPERPDTPTSRKPWTPVRRSSACLPLRPTTSVEIAHVHRGPPRGSICIGDLRLPEDTNSIPSQRTGNTESFVEEEAKPSALDASPRAEPTGLALRPKPIKTGQTKEKGPVTPPQLNVLTPPSSNTKTQQSSEGERHESQRPAESLDSFQNPESWRPTPLPPSPPLSNPGSPFDSPRLSEPAVLNIPVTQQGTFSAINYSAGFVPSLASKLESSTVPDIPSRTLGEVKPEPFPALPVFEVSDVAVEDEPEPLAMSASNISTSIDVVRTPSTPNRRPGIRRATTSSSISPGRRALSPPSAADLFGRVSATTPPKRSNNRMALVHRLPMTVFQKTCEILMSPPSHLIALMLKVAARIVAGEWRGLMVGMSEEGERIPVQWDWTDEQDHFQPQARRATGLSRGRDADEWWLKRKKSNSMMAGTFPESDDEDLDPLDSSRKSQEGTRKEQAEAEWGVD</sequence>
<keyword evidence="8" id="KW-1185">Reference proteome</keyword>
<organism evidence="7 8">
    <name type="scientific">Podospora australis</name>
    <dbReference type="NCBI Taxonomy" id="1536484"/>
    <lineage>
        <taxon>Eukaryota</taxon>
        <taxon>Fungi</taxon>
        <taxon>Dikarya</taxon>
        <taxon>Ascomycota</taxon>
        <taxon>Pezizomycotina</taxon>
        <taxon>Sordariomycetes</taxon>
        <taxon>Sordariomycetidae</taxon>
        <taxon>Sordariales</taxon>
        <taxon>Podosporaceae</taxon>
        <taxon>Podospora</taxon>
    </lineage>
</organism>
<comment type="subcellular location">
    <subcellularLocation>
        <location evidence="2">Peroxisome membrane</location>
        <topology evidence="2">Peripheral membrane protein</topology>
    </subcellularLocation>
</comment>
<evidence type="ECO:0000313" key="7">
    <source>
        <dbReference type="EMBL" id="KAK4187846.1"/>
    </source>
</evidence>
<feature type="region of interest" description="Disordered" evidence="6">
    <location>
        <begin position="447"/>
        <end position="477"/>
    </location>
</feature>
<accession>A0AAN6WUP0</accession>
<evidence type="ECO:0000313" key="8">
    <source>
        <dbReference type="Proteomes" id="UP001302126"/>
    </source>
</evidence>
<keyword evidence="5" id="KW-0472">Membrane</keyword>